<organism evidence="3 4">
    <name type="scientific">Miscanthus lutarioriparius</name>
    <dbReference type="NCBI Taxonomy" id="422564"/>
    <lineage>
        <taxon>Eukaryota</taxon>
        <taxon>Viridiplantae</taxon>
        <taxon>Streptophyta</taxon>
        <taxon>Embryophyta</taxon>
        <taxon>Tracheophyta</taxon>
        <taxon>Spermatophyta</taxon>
        <taxon>Magnoliopsida</taxon>
        <taxon>Liliopsida</taxon>
        <taxon>Poales</taxon>
        <taxon>Poaceae</taxon>
        <taxon>PACMAD clade</taxon>
        <taxon>Panicoideae</taxon>
        <taxon>Andropogonodae</taxon>
        <taxon>Andropogoneae</taxon>
        <taxon>Saccharinae</taxon>
        <taxon>Miscanthus</taxon>
    </lineage>
</organism>
<evidence type="ECO:0000313" key="4">
    <source>
        <dbReference type="Proteomes" id="UP000604825"/>
    </source>
</evidence>
<dbReference type="OrthoDB" id="679215at2759"/>
<feature type="transmembrane region" description="Helical" evidence="1">
    <location>
        <begin position="348"/>
        <end position="374"/>
    </location>
</feature>
<dbReference type="PANTHER" id="PTHR31325">
    <property type="entry name" value="OS01G0798800 PROTEIN-RELATED"/>
    <property type="match status" value="1"/>
</dbReference>
<dbReference type="AlphaFoldDB" id="A0A811REU9"/>
<evidence type="ECO:0000313" key="3">
    <source>
        <dbReference type="EMBL" id="CAD6268823.1"/>
    </source>
</evidence>
<evidence type="ECO:0000256" key="1">
    <source>
        <dbReference type="SAM" id="Phobius"/>
    </source>
</evidence>
<dbReference type="Pfam" id="PF13968">
    <property type="entry name" value="DUF4220"/>
    <property type="match status" value="1"/>
</dbReference>
<dbReference type="InterPro" id="IPR025315">
    <property type="entry name" value="DUF4220"/>
</dbReference>
<dbReference type="Proteomes" id="UP000604825">
    <property type="component" value="Unassembled WGS sequence"/>
</dbReference>
<proteinExistence type="predicted"/>
<feature type="transmembrane region" description="Helical" evidence="1">
    <location>
        <begin position="299"/>
        <end position="320"/>
    </location>
</feature>
<evidence type="ECO:0000259" key="2">
    <source>
        <dbReference type="Pfam" id="PF13968"/>
    </source>
</evidence>
<reference evidence="3" key="1">
    <citation type="submission" date="2020-10" db="EMBL/GenBank/DDBJ databases">
        <authorList>
            <person name="Han B."/>
            <person name="Lu T."/>
            <person name="Zhao Q."/>
            <person name="Huang X."/>
            <person name="Zhao Y."/>
        </authorList>
    </citation>
    <scope>NUCLEOTIDE SEQUENCE</scope>
</reference>
<dbReference type="EMBL" id="CAJGYO010000014">
    <property type="protein sequence ID" value="CAD6268823.1"/>
    <property type="molecule type" value="Genomic_DNA"/>
</dbReference>
<sequence>MHLSSAAQWWDEWQLRILVLGSLGLQWFLVLAAPMRKYSIPLWLRRCIQLGSGCSDAVAIYALATVFNRHANGAVAGCYNGEADVRKPPSMLEVLWAPVLLIHLGGVEEVSASNIDDNMLWIRQTVTLLSQVTIALFGFYKSWPGPGSGSGDRRMLASAVLLFILGILSVLEKPLALRGARIDPFTAMSSVMKGARVKPSAWWKWCFTELSDRYKCWKKLSEGDAPILSQSDQVEMILSDLSLFAAEATLQAQGRGGGGGHEKNILDPLKIDKDETLKSMLRQAFGLIYTRANVMFTPAYLACHVLLVPSLHIAAIMLFATSQQKLQPQQGQGYKYNTGGTVDIKTTYVLLCFTALLDVLGVLISSNMIVLIRAQSELKKPFKMKSDSQECWSAGGGGTNGIIGHARRRRWRLAHAREKLAMYSY</sequence>
<feature type="domain" description="DUF4220" evidence="2">
    <location>
        <begin position="54"/>
        <end position="398"/>
    </location>
</feature>
<feature type="transmembrane region" description="Helical" evidence="1">
    <location>
        <begin position="13"/>
        <end position="35"/>
    </location>
</feature>
<feature type="transmembrane region" description="Helical" evidence="1">
    <location>
        <begin position="155"/>
        <end position="171"/>
    </location>
</feature>
<name>A0A811REU9_9POAL</name>
<gene>
    <name evidence="3" type="ORF">NCGR_LOCUS52128</name>
</gene>
<keyword evidence="1" id="KW-1133">Transmembrane helix</keyword>
<keyword evidence="1" id="KW-0812">Transmembrane</keyword>
<keyword evidence="1" id="KW-0472">Membrane</keyword>
<protein>
    <recommendedName>
        <fullName evidence="2">DUF4220 domain-containing protein</fullName>
    </recommendedName>
</protein>
<feature type="transmembrane region" description="Helical" evidence="1">
    <location>
        <begin position="126"/>
        <end position="143"/>
    </location>
</feature>
<comment type="caution">
    <text evidence="3">The sequence shown here is derived from an EMBL/GenBank/DDBJ whole genome shotgun (WGS) entry which is preliminary data.</text>
</comment>
<accession>A0A811REU9</accession>
<keyword evidence="4" id="KW-1185">Reference proteome</keyword>